<keyword evidence="1" id="KW-0676">Redox-active center</keyword>
<evidence type="ECO:0000313" key="4">
    <source>
        <dbReference type="Proteomes" id="UP001138768"/>
    </source>
</evidence>
<dbReference type="Gene3D" id="3.40.30.10">
    <property type="entry name" value="Glutaredoxin"/>
    <property type="match status" value="1"/>
</dbReference>
<dbReference type="PANTHER" id="PTHR42852:SF18">
    <property type="entry name" value="CHROMOSOME UNDETERMINED SCAFFOLD_47, WHOLE GENOME SHOTGUN SEQUENCE"/>
    <property type="match status" value="1"/>
</dbReference>
<dbReference type="PROSITE" id="PS00194">
    <property type="entry name" value="THIOREDOXIN_1"/>
    <property type="match status" value="1"/>
</dbReference>
<dbReference type="Pfam" id="PF00578">
    <property type="entry name" value="AhpC-TSA"/>
    <property type="match status" value="1"/>
</dbReference>
<sequence>MNAAKVLAVTVLAGSVSIGLALFGERWLQVGDQDAESLRHGPYYGTLDSLPDLRLPTLEGRELSGSSWAGKVVLLNFWATWCPPCLREIPLLDEWQQRYGNQGLQVVGIAIDRAEEIARFLEDNAVSYPILLGNRDSVELSRELGNRTGGLPFTVGFDPLGRRIFSHTGEIDASLLESEVRPLLLGVN</sequence>
<evidence type="ECO:0000313" key="3">
    <source>
        <dbReference type="EMBL" id="MBK1618694.1"/>
    </source>
</evidence>
<protein>
    <recommendedName>
        <fullName evidence="2">Thioredoxin domain-containing protein</fullName>
    </recommendedName>
</protein>
<dbReference type="CDD" id="cd02966">
    <property type="entry name" value="TlpA_like_family"/>
    <property type="match status" value="1"/>
</dbReference>
<dbReference type="InterPro" id="IPR050553">
    <property type="entry name" value="Thioredoxin_ResA/DsbE_sf"/>
</dbReference>
<dbReference type="InterPro" id="IPR013766">
    <property type="entry name" value="Thioredoxin_domain"/>
</dbReference>
<organism evidence="3 4">
    <name type="scientific">Lamprobacter modestohalophilus</name>
    <dbReference type="NCBI Taxonomy" id="1064514"/>
    <lineage>
        <taxon>Bacteria</taxon>
        <taxon>Pseudomonadati</taxon>
        <taxon>Pseudomonadota</taxon>
        <taxon>Gammaproteobacteria</taxon>
        <taxon>Chromatiales</taxon>
        <taxon>Chromatiaceae</taxon>
        <taxon>Lamprobacter</taxon>
    </lineage>
</organism>
<dbReference type="RefSeq" id="WP_200242825.1">
    <property type="nucleotide sequence ID" value="NZ_NRRY01000012.1"/>
</dbReference>
<comment type="caution">
    <text evidence="3">The sequence shown here is derived from an EMBL/GenBank/DDBJ whole genome shotgun (WGS) entry which is preliminary data.</text>
</comment>
<dbReference type="EMBL" id="NRRY01000012">
    <property type="protein sequence ID" value="MBK1618694.1"/>
    <property type="molecule type" value="Genomic_DNA"/>
</dbReference>
<dbReference type="PROSITE" id="PS51352">
    <property type="entry name" value="THIOREDOXIN_2"/>
    <property type="match status" value="1"/>
</dbReference>
<accession>A0A9X0W8E9</accession>
<feature type="domain" description="Thioredoxin" evidence="2">
    <location>
        <begin position="44"/>
        <end position="185"/>
    </location>
</feature>
<proteinExistence type="predicted"/>
<dbReference type="SUPFAM" id="SSF52833">
    <property type="entry name" value="Thioredoxin-like"/>
    <property type="match status" value="1"/>
</dbReference>
<name>A0A9X0W8E9_9GAMM</name>
<dbReference type="AlphaFoldDB" id="A0A9X0W8E9"/>
<dbReference type="InterPro" id="IPR000866">
    <property type="entry name" value="AhpC/TSA"/>
</dbReference>
<dbReference type="GO" id="GO:0015036">
    <property type="term" value="F:disulfide oxidoreductase activity"/>
    <property type="evidence" value="ECO:0007669"/>
    <property type="project" value="UniProtKB-ARBA"/>
</dbReference>
<dbReference type="Proteomes" id="UP001138768">
    <property type="component" value="Unassembled WGS sequence"/>
</dbReference>
<dbReference type="PANTHER" id="PTHR42852">
    <property type="entry name" value="THIOL:DISULFIDE INTERCHANGE PROTEIN DSBE"/>
    <property type="match status" value="1"/>
</dbReference>
<evidence type="ECO:0000256" key="1">
    <source>
        <dbReference type="ARBA" id="ARBA00023284"/>
    </source>
</evidence>
<reference evidence="3 4" key="1">
    <citation type="journal article" date="2020" name="Microorganisms">
        <title>Osmotic Adaptation and Compatible Solute Biosynthesis of Phototrophic Bacteria as Revealed from Genome Analyses.</title>
        <authorList>
            <person name="Imhoff J.F."/>
            <person name="Rahn T."/>
            <person name="Kunzel S."/>
            <person name="Keller A."/>
            <person name="Neulinger S.C."/>
        </authorList>
    </citation>
    <scope>NUCLEOTIDE SEQUENCE [LARGE SCALE GENOMIC DNA]</scope>
    <source>
        <strain evidence="3 4">DSM 25653</strain>
    </source>
</reference>
<dbReference type="InterPro" id="IPR017937">
    <property type="entry name" value="Thioredoxin_CS"/>
</dbReference>
<evidence type="ECO:0000259" key="2">
    <source>
        <dbReference type="PROSITE" id="PS51352"/>
    </source>
</evidence>
<keyword evidence="4" id="KW-1185">Reference proteome</keyword>
<dbReference type="InterPro" id="IPR036249">
    <property type="entry name" value="Thioredoxin-like_sf"/>
</dbReference>
<dbReference type="GO" id="GO:0016209">
    <property type="term" value="F:antioxidant activity"/>
    <property type="evidence" value="ECO:0007669"/>
    <property type="project" value="InterPro"/>
</dbReference>
<gene>
    <name evidence="3" type="ORF">CKO42_09655</name>
</gene>